<dbReference type="Pfam" id="PF00092">
    <property type="entry name" value="VWA"/>
    <property type="match status" value="1"/>
</dbReference>
<dbReference type="InterPro" id="IPR002035">
    <property type="entry name" value="VWF_A"/>
</dbReference>
<feature type="non-terminal residue" evidence="2">
    <location>
        <position position="1"/>
    </location>
</feature>
<proteinExistence type="predicted"/>
<evidence type="ECO:0000313" key="2">
    <source>
        <dbReference type="EMBL" id="MBM3226973.1"/>
    </source>
</evidence>
<reference evidence="2" key="1">
    <citation type="submission" date="2019-03" db="EMBL/GenBank/DDBJ databases">
        <title>Lake Tanganyika Metagenome-Assembled Genomes (MAGs).</title>
        <authorList>
            <person name="Tran P."/>
        </authorList>
    </citation>
    <scope>NUCLEOTIDE SEQUENCE</scope>
    <source>
        <strain evidence="2">K_DeepCast_65m_m2_066</strain>
    </source>
</reference>
<dbReference type="SUPFAM" id="SSF53300">
    <property type="entry name" value="vWA-like"/>
    <property type="match status" value="1"/>
</dbReference>
<dbReference type="PROSITE" id="PS50234">
    <property type="entry name" value="VWFA"/>
    <property type="match status" value="1"/>
</dbReference>
<name>A0A937W6B4_UNCTE</name>
<dbReference type="InterPro" id="IPR036465">
    <property type="entry name" value="vWFA_dom_sf"/>
</dbReference>
<organism evidence="2 3">
    <name type="scientific">Tectimicrobiota bacterium</name>
    <dbReference type="NCBI Taxonomy" id="2528274"/>
    <lineage>
        <taxon>Bacteria</taxon>
        <taxon>Pseudomonadati</taxon>
        <taxon>Nitrospinota/Tectimicrobiota group</taxon>
        <taxon>Candidatus Tectimicrobiota</taxon>
    </lineage>
</organism>
<evidence type="ECO:0000313" key="3">
    <source>
        <dbReference type="Proteomes" id="UP000712673"/>
    </source>
</evidence>
<comment type="caution">
    <text evidence="2">The sequence shown here is derived from an EMBL/GenBank/DDBJ whole genome shotgun (WGS) entry which is preliminary data.</text>
</comment>
<dbReference type="AlphaFoldDB" id="A0A937W6B4"/>
<sequence>PSLLCAHGNLLLFRGQRDRGIPHDRLLTMEGSRDSSTHQIIYRPRLSTRYDLWFKQLVSVLVPTPVAQVDDTADYNSLKGHGGETAIGDALEGAYAMAQAFLDGQSTASRSVVIVLMSDGQNNRGANPVEVAERIKQSGQRITLCAAGYGKDRGLDEMTLKRLVSEPHNYKFTMNTNELRDFFEASISQMRG</sequence>
<dbReference type="Proteomes" id="UP000712673">
    <property type="component" value="Unassembled WGS sequence"/>
</dbReference>
<feature type="domain" description="VWFA" evidence="1">
    <location>
        <begin position="82"/>
        <end position="190"/>
    </location>
</feature>
<dbReference type="Gene3D" id="3.40.50.410">
    <property type="entry name" value="von Willebrand factor, type A domain"/>
    <property type="match status" value="1"/>
</dbReference>
<gene>
    <name evidence="2" type="ORF">FJZ47_24670</name>
</gene>
<evidence type="ECO:0000259" key="1">
    <source>
        <dbReference type="PROSITE" id="PS50234"/>
    </source>
</evidence>
<dbReference type="EMBL" id="VGLS01001132">
    <property type="protein sequence ID" value="MBM3226973.1"/>
    <property type="molecule type" value="Genomic_DNA"/>
</dbReference>
<protein>
    <submittedName>
        <fullName evidence="2">VWA domain-containing protein</fullName>
    </submittedName>
</protein>
<accession>A0A937W6B4</accession>